<keyword evidence="1" id="KW-0472">Membrane</keyword>
<feature type="transmembrane region" description="Helical" evidence="1">
    <location>
        <begin position="95"/>
        <end position="113"/>
    </location>
</feature>
<organism evidence="2 3">
    <name type="scientific">Agarivorans aestuarii</name>
    <dbReference type="NCBI Taxonomy" id="1563703"/>
    <lineage>
        <taxon>Bacteria</taxon>
        <taxon>Pseudomonadati</taxon>
        <taxon>Pseudomonadota</taxon>
        <taxon>Gammaproteobacteria</taxon>
        <taxon>Alteromonadales</taxon>
        <taxon>Alteromonadaceae</taxon>
        <taxon>Agarivorans</taxon>
    </lineage>
</organism>
<evidence type="ECO:0000313" key="2">
    <source>
        <dbReference type="EMBL" id="MEE1675071.1"/>
    </source>
</evidence>
<sequence>MLNQLLALLADLYTPLQAFALLWVGWRLFRNSETRQLFKQVSGWLLLSILISYSLMLADNHWQWWPSFALDYSTHTAIAFSLQLAIHKVLPKQRVVSWLAYLAYLCLMWLLNYHSVMDMLTTMLSVGLLLQLSAICKVGKAATK</sequence>
<dbReference type="RefSeq" id="WP_329776053.1">
    <property type="nucleotide sequence ID" value="NZ_JAYDYW010000011.1"/>
</dbReference>
<reference evidence="3" key="1">
    <citation type="submission" date="2023-07" db="EMBL/GenBank/DDBJ databases">
        <title>Draft genome sequence of Agarivorans aestuarii strain ZMCS4, a CAZymes producing bacteria isolated from the marine brown algae Clodostephus spongiosus.</title>
        <authorList>
            <person name="Lorente B."/>
            <person name="Cabral C."/>
            <person name="Frias J."/>
            <person name="Faria J."/>
            <person name="Toubarro D."/>
        </authorList>
    </citation>
    <scope>NUCLEOTIDE SEQUENCE [LARGE SCALE GENOMIC DNA]</scope>
    <source>
        <strain evidence="3">ZMCS4</strain>
    </source>
</reference>
<comment type="caution">
    <text evidence="2">The sequence shown here is derived from an EMBL/GenBank/DDBJ whole genome shotgun (WGS) entry which is preliminary data.</text>
</comment>
<gene>
    <name evidence="2" type="ORF">SNR37_000393</name>
</gene>
<proteinExistence type="predicted"/>
<dbReference type="Proteomes" id="UP001310248">
    <property type="component" value="Unassembled WGS sequence"/>
</dbReference>
<feature type="transmembrane region" description="Helical" evidence="1">
    <location>
        <begin position="12"/>
        <end position="29"/>
    </location>
</feature>
<name>A0ABU7G750_9ALTE</name>
<evidence type="ECO:0000256" key="1">
    <source>
        <dbReference type="SAM" id="Phobius"/>
    </source>
</evidence>
<accession>A0ABU7G750</accession>
<dbReference type="EMBL" id="JAYDYW010000011">
    <property type="protein sequence ID" value="MEE1675071.1"/>
    <property type="molecule type" value="Genomic_DNA"/>
</dbReference>
<feature type="transmembrane region" description="Helical" evidence="1">
    <location>
        <begin position="41"/>
        <end position="58"/>
    </location>
</feature>
<feature type="transmembrane region" description="Helical" evidence="1">
    <location>
        <begin position="64"/>
        <end position="86"/>
    </location>
</feature>
<protein>
    <submittedName>
        <fullName evidence="2">Uncharacterized protein</fullName>
    </submittedName>
</protein>
<keyword evidence="1" id="KW-0812">Transmembrane</keyword>
<evidence type="ECO:0000313" key="3">
    <source>
        <dbReference type="Proteomes" id="UP001310248"/>
    </source>
</evidence>
<keyword evidence="3" id="KW-1185">Reference proteome</keyword>
<keyword evidence="1" id="KW-1133">Transmembrane helix</keyword>